<name>A0ACB7YL68_9ERIC</name>
<accession>A0ACB7YL68</accession>
<comment type="caution">
    <text evidence="1">The sequence shown here is derived from an EMBL/GenBank/DDBJ whole genome shotgun (WGS) entry which is preliminary data.</text>
</comment>
<reference evidence="1 2" key="1">
    <citation type="journal article" date="2021" name="Hortic Res">
        <title>High-quality reference genome and annotation aids understanding of berry development for evergreen blueberry (Vaccinium darrowii).</title>
        <authorList>
            <person name="Yu J."/>
            <person name="Hulse-Kemp A.M."/>
            <person name="Babiker E."/>
            <person name="Staton M."/>
        </authorList>
    </citation>
    <scope>NUCLEOTIDE SEQUENCE [LARGE SCALE GENOMIC DNA]</scope>
    <source>
        <strain evidence="2">cv. NJ 8807/NJ 8810</strain>
        <tissue evidence="1">Young leaf</tissue>
    </source>
</reference>
<protein>
    <submittedName>
        <fullName evidence="1">Uncharacterized protein</fullName>
    </submittedName>
</protein>
<dbReference type="EMBL" id="CM037161">
    <property type="protein sequence ID" value="KAH7853917.1"/>
    <property type="molecule type" value="Genomic_DNA"/>
</dbReference>
<evidence type="ECO:0000313" key="1">
    <source>
        <dbReference type="EMBL" id="KAH7853917.1"/>
    </source>
</evidence>
<organism evidence="1 2">
    <name type="scientific">Vaccinium darrowii</name>
    <dbReference type="NCBI Taxonomy" id="229202"/>
    <lineage>
        <taxon>Eukaryota</taxon>
        <taxon>Viridiplantae</taxon>
        <taxon>Streptophyta</taxon>
        <taxon>Embryophyta</taxon>
        <taxon>Tracheophyta</taxon>
        <taxon>Spermatophyta</taxon>
        <taxon>Magnoliopsida</taxon>
        <taxon>eudicotyledons</taxon>
        <taxon>Gunneridae</taxon>
        <taxon>Pentapetalae</taxon>
        <taxon>asterids</taxon>
        <taxon>Ericales</taxon>
        <taxon>Ericaceae</taxon>
        <taxon>Vaccinioideae</taxon>
        <taxon>Vaccinieae</taxon>
        <taxon>Vaccinium</taxon>
    </lineage>
</organism>
<gene>
    <name evidence="1" type="ORF">Vadar_008055</name>
</gene>
<evidence type="ECO:0000313" key="2">
    <source>
        <dbReference type="Proteomes" id="UP000828048"/>
    </source>
</evidence>
<dbReference type="Proteomes" id="UP000828048">
    <property type="component" value="Chromosome 11"/>
</dbReference>
<sequence length="832" mass="91056">MEVAGQQREWQKEEEEEERGVVEEETGLQGRRSRNLATVATAIDVSWDEFQQESQQEEIDYAPVDEFQLQEEEEEESEKKNVYYDQHQGTESISGYLVTDSTGVRGSASENFFGDDGLVATTTKDDSKRDDNFSGFVLQPSEKLSEEHETKKSLTDITESCDEIQLIKEIDNKLTEFDVETVLEKQDTHDLYCPNCNSCITRRVILRKRKRQIRIYGDDPKRNKLETVLSSELDGISAHETIAADISINGSVEPAADDSGHTRAPEFFGCLSCFSIFIPSDKGFTLFPIFGDKGEKKIMQSPQPISEVKKNWLLSIFASRKEERLIEQGNGGKAYVEENIVVASEQGPKLLGEPIAGEIIKNGAEGAAFANLGFDKVHQLDSSSPLNEMLWKNGSDRTPVQTEEPAENVLVKPPQGGLKIPVHSSTEPSTLEKSVKGDNLNLAVKTNTAGADVEDPKLLNPVPVLGGLDITEKVNISPEFPAEKGQNIGANLPISSSHVESRNVEINISETQYHSKASQHSINSTKVDIHIEDTFNSDKGAIGPSAKEDSLLQDTQINIVKDTAKGSASTDTIITIKGPVEPTRSQEEPDIITSPETVPLLRPESAVARESRGVEIIKSMVYGGLIESITSLGIVSSAAGADASTLNILALALANLVGGLFVIGHNLWDLKDDTVETSEQVTTQKDRYQELLGRRENFLLHATVAVLSFLIFGLIPPVVYAFSFRVSDNVDYKLIAVAGAALLCITILATGKVYVQRPPTNAYVKTIIYYIVMGFMASVLGRRHHWGKLGDPINGHGSSESSIVAETWRNASALNVDDCAFGVEATVFPTAP</sequence>
<keyword evidence="2" id="KW-1185">Reference proteome</keyword>
<proteinExistence type="predicted"/>